<dbReference type="Gene3D" id="1.20.1270.180">
    <property type="match status" value="1"/>
</dbReference>
<dbReference type="PANTHER" id="PTHR37549">
    <property type="entry name" value="LIPOPROTEIN LPRI"/>
    <property type="match status" value="1"/>
</dbReference>
<dbReference type="InterPro" id="IPR029045">
    <property type="entry name" value="ClpP/crotonase-like_dom_sf"/>
</dbReference>
<dbReference type="SUPFAM" id="SSF52096">
    <property type="entry name" value="ClpP/crotonase"/>
    <property type="match status" value="1"/>
</dbReference>
<name>A0A1B2EA18_9HYPH</name>
<evidence type="ECO:0008006" key="2">
    <source>
        <dbReference type="Google" id="ProtNLM"/>
    </source>
</evidence>
<dbReference type="InterPro" id="IPR052755">
    <property type="entry name" value="Lysozyme_Inhibitor_LprI"/>
</dbReference>
<dbReference type="PANTHER" id="PTHR37549:SF1">
    <property type="entry name" value="LIPOPROTEIN LPRI"/>
    <property type="match status" value="1"/>
</dbReference>
<accession>A0A1B2EA18</accession>
<dbReference type="EMBL" id="CP016616">
    <property type="protein sequence ID" value="ANY76825.1"/>
    <property type="molecule type" value="Genomic_DNA"/>
</dbReference>
<protein>
    <recommendedName>
        <fullName evidence="2">Lysozyme inhibitor LprI N-terminal domain-containing protein</fullName>
    </recommendedName>
</protein>
<dbReference type="KEGG" id="moc:BB934_00145"/>
<gene>
    <name evidence="1" type="ORF">BB934_00145</name>
</gene>
<sequence>MQVLGIHPTIGRSGDAPGTQELPLTTRIAAKLSFFSHVWLSLSTAMVVLMVGICTARSAEFDVFSPSGIDVSMVFVKGPIRSGDADRFAEILGGLSRPKASIVLMSPGGLVKDALDMGVQIRQRNFATVVLPDQECYSACALIWISANRRYMSPRSTIGFHAAYIRENGQLRETGMGNADIGSYLTHLGLRREAIMFITQSPPEGFSLLTPNKARELGIDIFEQDGTTVTPPSSKPTLDAMVRLGAGYIELSATCSNLFGLDAAEMKSLGEQTFKEGHDAFGGENFGRLLSYEMEAVGNLRDRSGLLASCVEAVRKVAETGRTVVRSPSFDCRKASTVAENAVCRRQELSASDLAMSALYSHILKTAPKSVADKTRTSQRNWYRMRNACEDDADCISSTYELRLKQLEKIAFQ</sequence>
<proteinExistence type="predicted"/>
<dbReference type="Gene3D" id="3.90.226.10">
    <property type="entry name" value="2-enoyl-CoA Hydratase, Chain A, domain 1"/>
    <property type="match status" value="1"/>
</dbReference>
<dbReference type="AlphaFoldDB" id="A0A1B2EA18"/>
<dbReference type="GO" id="GO:0005576">
    <property type="term" value="C:extracellular region"/>
    <property type="evidence" value="ECO:0007669"/>
    <property type="project" value="TreeGrafter"/>
</dbReference>
<reference evidence="1" key="1">
    <citation type="submission" date="2016-07" db="EMBL/GenBank/DDBJ databases">
        <title>Microvirga ossetica sp. nov. a new species of rhizobia isolated from root nodules of the legume species Vicia alpestris Steven originated from North Ossetia region in the Caucasus.</title>
        <authorList>
            <person name="Safronova V.I."/>
            <person name="Kuznetsova I.G."/>
            <person name="Sazanova A.L."/>
            <person name="Belimov A."/>
            <person name="Andronov E."/>
            <person name="Osledkin Y.S."/>
            <person name="Onishchuk O.P."/>
            <person name="Kurchak O.N."/>
            <person name="Shaposhnikov A.I."/>
            <person name="Willems A."/>
            <person name="Tikhonovich I.A."/>
        </authorList>
    </citation>
    <scope>NUCLEOTIDE SEQUENCE [LARGE SCALE GENOMIC DNA]</scope>
    <source>
        <strain evidence="1">V5/3M</strain>
    </source>
</reference>
<organism evidence="1">
    <name type="scientific">Microvirga ossetica</name>
    <dbReference type="NCBI Taxonomy" id="1882682"/>
    <lineage>
        <taxon>Bacteria</taxon>
        <taxon>Pseudomonadati</taxon>
        <taxon>Pseudomonadota</taxon>
        <taxon>Alphaproteobacteria</taxon>
        <taxon>Hyphomicrobiales</taxon>
        <taxon>Methylobacteriaceae</taxon>
        <taxon>Microvirga</taxon>
    </lineage>
</organism>
<evidence type="ECO:0000313" key="1">
    <source>
        <dbReference type="EMBL" id="ANY76825.1"/>
    </source>
</evidence>